<evidence type="ECO:0000313" key="1">
    <source>
        <dbReference type="EMBL" id="VDM44485.1"/>
    </source>
</evidence>
<gene>
    <name evidence="1" type="ORF">TCNE_LOCUS13164</name>
</gene>
<accession>A0A183UXE4</accession>
<evidence type="ECO:0000313" key="2">
    <source>
        <dbReference type="Proteomes" id="UP000050794"/>
    </source>
</evidence>
<sequence>MMLPVYARMMRHRSTIYLRRHFSKAIENSAIDAELSSLINDLTGVGVHNSIPKSKTSKKTANIRRIQAAGTVDALKQVCEKLERPLNAETSASLLGRFSSLSFESRSVGEAAKWLQSNLLSELSSSLTRDDLRVEDALVSITSLISMGITSGRLYEALLSSLTSRLSTSLSTVPVSLLIRLAAAVRTHSVQLPDETQNLLNECLQLKTSEVESTGDAISLLINVKLSNTWLEVVLDKVKELLPLMSTGELVSLAACLASRGRRRLDILPLIAAAFHANPGRLTVTVIFVAKEIRSQDDVALNTVDMVTDTAGMVVNTVGVVINTVDMAVNMVDMVTDVVDKVTNTVDVVLSKVDMVMNTADMAMNMVNQLCTLAQSMCKLEFVDARLLRRVVADTVANASSIKKWSSVSTLAVSLARIHLGDARAWRTITSWVNANYKKATVGDLSFMVSSCAICNVGGWIEEASRHLASSLDVQRAPSASMWLNSVHALAICNALTPQLAETVLREEFFEQFTKLDDLPKRVFELSKIAQIQAVMDTDFRGSYKGPTMNLSHFLPPSQEVNNAALLVKCGRKEAYDAEFFHSVLYKVAPLGTHATAPALNADGFFVDALVQLDNAKRFVPVKNFANSNRPTIAVVYLGRKQTTITCEEDEESRPLGAVALGLRMLKARGMVPVTFTELELKANKLLTQKIELIKRKLQKVATIPA</sequence>
<dbReference type="EMBL" id="UYWY01021591">
    <property type="protein sequence ID" value="VDM44485.1"/>
    <property type="molecule type" value="Genomic_DNA"/>
</dbReference>
<proteinExistence type="predicted"/>
<organism evidence="2 3">
    <name type="scientific">Toxocara canis</name>
    <name type="common">Canine roundworm</name>
    <dbReference type="NCBI Taxonomy" id="6265"/>
    <lineage>
        <taxon>Eukaryota</taxon>
        <taxon>Metazoa</taxon>
        <taxon>Ecdysozoa</taxon>
        <taxon>Nematoda</taxon>
        <taxon>Chromadorea</taxon>
        <taxon>Rhabditida</taxon>
        <taxon>Spirurina</taxon>
        <taxon>Ascaridomorpha</taxon>
        <taxon>Ascaridoidea</taxon>
        <taxon>Toxocaridae</taxon>
        <taxon>Toxocara</taxon>
    </lineage>
</organism>
<name>A0A183UXE4_TOXCA</name>
<reference evidence="3" key="1">
    <citation type="submission" date="2016-06" db="UniProtKB">
        <authorList>
            <consortium name="WormBaseParasite"/>
        </authorList>
    </citation>
    <scope>IDENTIFICATION</scope>
</reference>
<protein>
    <submittedName>
        <fullName evidence="3">RAP domain-containing protein</fullName>
    </submittedName>
</protein>
<evidence type="ECO:0000313" key="3">
    <source>
        <dbReference type="WBParaSite" id="TCNE_0001316401-mRNA-1"/>
    </source>
</evidence>
<dbReference type="WBParaSite" id="TCNE_0001316401-mRNA-1">
    <property type="protein sequence ID" value="TCNE_0001316401-mRNA-1"/>
    <property type="gene ID" value="TCNE_0001316401"/>
</dbReference>
<reference evidence="1 2" key="2">
    <citation type="submission" date="2018-11" db="EMBL/GenBank/DDBJ databases">
        <authorList>
            <consortium name="Pathogen Informatics"/>
        </authorList>
    </citation>
    <scope>NUCLEOTIDE SEQUENCE [LARGE SCALE GENOMIC DNA]</scope>
</reference>
<dbReference type="AlphaFoldDB" id="A0A183UXE4"/>
<keyword evidence="2" id="KW-1185">Reference proteome</keyword>
<dbReference type="Proteomes" id="UP000050794">
    <property type="component" value="Unassembled WGS sequence"/>
</dbReference>